<feature type="transmembrane region" description="Helical" evidence="4">
    <location>
        <begin position="223"/>
        <end position="248"/>
    </location>
</feature>
<keyword evidence="4" id="KW-1133">Transmembrane helix</keyword>
<dbReference type="GeneID" id="102525567"/>
<evidence type="ECO:0000256" key="2">
    <source>
        <dbReference type="ARBA" id="ARBA00022737"/>
    </source>
</evidence>
<dbReference type="SUPFAM" id="SSF49562">
    <property type="entry name" value="C2 domain (Calcium/lipid-binding domain, CaLB)"/>
    <property type="match status" value="2"/>
</dbReference>
<dbReference type="Gene3D" id="2.60.40.150">
    <property type="entry name" value="C2 domain"/>
    <property type="match status" value="2"/>
</dbReference>
<dbReference type="InterPro" id="IPR000008">
    <property type="entry name" value="C2_dom"/>
</dbReference>
<comment type="similarity">
    <text evidence="1">Belongs to the synaptotagmin family.</text>
</comment>
<evidence type="ECO:0000256" key="1">
    <source>
        <dbReference type="ARBA" id="ARBA00006996"/>
    </source>
</evidence>
<dbReference type="PANTHER" id="PTHR10024">
    <property type="entry name" value="SYNAPTOTAGMIN"/>
    <property type="match status" value="1"/>
</dbReference>
<gene>
    <name evidence="7" type="primary">SYT8</name>
</gene>
<evidence type="ECO:0000256" key="3">
    <source>
        <dbReference type="SAM" id="MobiDB-lite"/>
    </source>
</evidence>
<dbReference type="PROSITE" id="PS50004">
    <property type="entry name" value="C2"/>
    <property type="match status" value="2"/>
</dbReference>
<dbReference type="Pfam" id="PF00168">
    <property type="entry name" value="C2"/>
    <property type="match status" value="2"/>
</dbReference>
<evidence type="ECO:0000313" key="7">
    <source>
        <dbReference type="RefSeq" id="XP_072826977.1"/>
    </source>
</evidence>
<feature type="domain" description="C2" evidence="5">
    <location>
        <begin position="293"/>
        <end position="412"/>
    </location>
</feature>
<dbReference type="RefSeq" id="XP_072826977.1">
    <property type="nucleotide sequence ID" value="XM_072970876.1"/>
</dbReference>
<evidence type="ECO:0000259" key="5">
    <source>
        <dbReference type="PROSITE" id="PS50004"/>
    </source>
</evidence>
<keyword evidence="4" id="KW-0812">Transmembrane</keyword>
<dbReference type="InterPro" id="IPR001565">
    <property type="entry name" value="Synaptotagmin"/>
</dbReference>
<keyword evidence="2" id="KW-0677">Repeat</keyword>
<sequence>MNQVRPGLPPAAPPEGHPRWASTSSCKASGGPLQVAPGSDVRPVGLRRDPSPKGVPRLLRTSSSGPEVGLPEALPPTPPPPKPTRISQSLEAQERQAPAKGSEHHPPGPRVGAEAGRAPGSAGIRHPAGPAPGMHLQPGLAQTSSHPDSSRHLPVLMTLAEPQPFRTHIPKLPSHSRAGDPHVRQGAEMGHPPDPHSVPAPRGTSAGPGLVPDLITRIPWPHWALVVAAVLAGVLLVSCLLCAFCCCCRHGRHRKKPRDKEAVGLGRARGTTTTHLVQPDVDNVESGPGGPQQWGRLQLSLEYDFGSQEIKVGLRQAADLRPGGLRATADPYARVSLSPPAGHSHETKVHRSTLCPEFDETCCFHVPPDELPQTALRVQVLDGRSLSQHQPLAELSLPLGAVDLQHVLELWLQLGPPGAAEPEQVGELCFSLRYVPGSGRLTVVVLEARGLSPGLTEPYVKVQLLLKQRKWKKRKTSASKGTAAPYFNEAFTFPVPFSQIQSVDLVLAVWARGPQSRAEPVGKVLLGARASGQPLQHWADMLAHAQRPVVQWHRLQPAREVDRALALQPRRRLPLPGS</sequence>
<protein>
    <submittedName>
        <fullName evidence="7">Synaptotagmin-8</fullName>
    </submittedName>
</protein>
<feature type="region of interest" description="Disordered" evidence="3">
    <location>
        <begin position="1"/>
        <end position="150"/>
    </location>
</feature>
<keyword evidence="4" id="KW-0472">Membrane</keyword>
<keyword evidence="6" id="KW-1185">Reference proteome</keyword>
<reference evidence="7" key="1">
    <citation type="submission" date="2025-08" db="UniProtKB">
        <authorList>
            <consortium name="RefSeq"/>
        </authorList>
    </citation>
    <scope>IDENTIFICATION</scope>
</reference>
<feature type="compositionally biased region" description="Pro residues" evidence="3">
    <location>
        <begin position="73"/>
        <end position="83"/>
    </location>
</feature>
<dbReference type="PANTHER" id="PTHR10024:SF249">
    <property type="entry name" value="SYNAPTOTAGMIN-8"/>
    <property type="match status" value="1"/>
</dbReference>
<proteinExistence type="inferred from homology"/>
<feature type="domain" description="C2" evidence="5">
    <location>
        <begin position="424"/>
        <end position="553"/>
    </location>
</feature>
<dbReference type="PRINTS" id="PR00399">
    <property type="entry name" value="SYNAPTOTAGMN"/>
</dbReference>
<dbReference type="SMART" id="SM00239">
    <property type="entry name" value="C2"/>
    <property type="match status" value="2"/>
</dbReference>
<accession>A0ABM5E1E7</accession>
<organism evidence="6 7">
    <name type="scientific">Vicugna pacos</name>
    <name type="common">Alpaca</name>
    <name type="synonym">Lama pacos</name>
    <dbReference type="NCBI Taxonomy" id="30538"/>
    <lineage>
        <taxon>Eukaryota</taxon>
        <taxon>Metazoa</taxon>
        <taxon>Chordata</taxon>
        <taxon>Craniata</taxon>
        <taxon>Vertebrata</taxon>
        <taxon>Euteleostomi</taxon>
        <taxon>Mammalia</taxon>
        <taxon>Eutheria</taxon>
        <taxon>Laurasiatheria</taxon>
        <taxon>Artiodactyla</taxon>
        <taxon>Tylopoda</taxon>
        <taxon>Camelidae</taxon>
        <taxon>Vicugna</taxon>
    </lineage>
</organism>
<evidence type="ECO:0000256" key="4">
    <source>
        <dbReference type="SAM" id="Phobius"/>
    </source>
</evidence>
<feature type="region of interest" description="Disordered" evidence="3">
    <location>
        <begin position="169"/>
        <end position="205"/>
    </location>
</feature>
<name>A0ABM5E1E7_VICPA</name>
<dbReference type="InterPro" id="IPR035892">
    <property type="entry name" value="C2_domain_sf"/>
</dbReference>
<evidence type="ECO:0000313" key="6">
    <source>
        <dbReference type="Proteomes" id="UP001652581"/>
    </source>
</evidence>
<dbReference type="Proteomes" id="UP001652581">
    <property type="component" value="Chromosome 10"/>
</dbReference>